<dbReference type="InterPro" id="IPR036736">
    <property type="entry name" value="ACP-like_sf"/>
</dbReference>
<dbReference type="AlphaFoldDB" id="A0AA97AJN9"/>
<dbReference type="GO" id="GO:0008610">
    <property type="term" value="P:lipid biosynthetic process"/>
    <property type="evidence" value="ECO:0007669"/>
    <property type="project" value="UniProtKB-ARBA"/>
</dbReference>
<reference evidence="5" key="1">
    <citation type="submission" date="2020-05" db="EMBL/GenBank/DDBJ databases">
        <authorList>
            <person name="Zhu T."/>
            <person name="Keshari N."/>
            <person name="Lu X."/>
        </authorList>
    </citation>
    <scope>NUCLEOTIDE SEQUENCE</scope>
    <source>
        <strain evidence="5">NK1-12</strain>
    </source>
</reference>
<dbReference type="Gene3D" id="3.30.559.30">
    <property type="entry name" value="Nonribosomal peptide synthetase, condensation domain"/>
    <property type="match status" value="1"/>
</dbReference>
<dbReference type="SUPFAM" id="SSF47336">
    <property type="entry name" value="ACP-like"/>
    <property type="match status" value="1"/>
</dbReference>
<dbReference type="FunFam" id="3.40.50.12780:FF:000012">
    <property type="entry name" value="Non-ribosomal peptide synthetase"/>
    <property type="match status" value="1"/>
</dbReference>
<dbReference type="InterPro" id="IPR025110">
    <property type="entry name" value="AMP-bd_C"/>
</dbReference>
<dbReference type="GO" id="GO:0043041">
    <property type="term" value="P:amino acid activation for nonribosomal peptide biosynthetic process"/>
    <property type="evidence" value="ECO:0007669"/>
    <property type="project" value="TreeGrafter"/>
</dbReference>
<accession>A0AA97AJN9</accession>
<comment type="cofactor">
    <cofactor evidence="1">
        <name>pantetheine 4'-phosphate</name>
        <dbReference type="ChEBI" id="CHEBI:47942"/>
    </cofactor>
</comment>
<dbReference type="GO" id="GO:0031177">
    <property type="term" value="F:phosphopantetheine binding"/>
    <property type="evidence" value="ECO:0007669"/>
    <property type="project" value="InterPro"/>
</dbReference>
<dbReference type="Gene3D" id="3.40.50.1820">
    <property type="entry name" value="alpha/beta hydrolase"/>
    <property type="match status" value="1"/>
</dbReference>
<dbReference type="PANTHER" id="PTHR45527">
    <property type="entry name" value="NONRIBOSOMAL PEPTIDE SYNTHETASE"/>
    <property type="match status" value="1"/>
</dbReference>
<dbReference type="InterPro" id="IPR029058">
    <property type="entry name" value="AB_hydrolase_fold"/>
</dbReference>
<dbReference type="FunFam" id="3.40.50.980:FF:000001">
    <property type="entry name" value="Non-ribosomal peptide synthetase"/>
    <property type="match status" value="1"/>
</dbReference>
<dbReference type="FunFam" id="1.10.1200.10:FF:000005">
    <property type="entry name" value="Nonribosomal peptide synthetase 1"/>
    <property type="match status" value="1"/>
</dbReference>
<dbReference type="GO" id="GO:0044550">
    <property type="term" value="P:secondary metabolite biosynthetic process"/>
    <property type="evidence" value="ECO:0007669"/>
    <property type="project" value="TreeGrafter"/>
</dbReference>
<sequence length="1100" mass="123408">MQQGLLYHALLDSEVYNYDENYTTTNTVTTTTNTGVYRPQVVLSLTGLTDVAGFKAAWQRALDRHPSLRTAFQWQRREQPFQVVYRQVELPWQQQNWRSLSSHQHHLAAFLDQDRQQGFNLKTPPLMRLTLIQTGDTDYYLVWTQHHLILDGWSAGLVLQQVFSDYQAAYQQQQQSAIPSSRPYRDYIAWLQQQDLSLAKTFWQSQLQGFTTPTVLPIRTQPPNPLPQHPHWSEQILALSPTTTAALKSLAQQHHFTLNTLVQAAFGLLLSRYSQENDVLFGTTVAGRPAGLAGSETMVGLFINTLPVRLQIPVQAELIPWLQQVQLQQAEALQYDYTPLLDIQTWSEIPRGTPLFDSLLVFENYPIDAALLQHSSGLRLTQVQTVEWTSLPLTLIVSASNQFTFKLKFDQQQFAPSAIDRLLHHLQTLLTSIATNPHQRLVNLPLLTPAEQQQLDSWNQTRSAYPQTCLHQLFEAQCHHSPDAIAARFDPFPVPRSSNQLTYSQLNARANQLAHYLYAIGISLETPIGLYLDRSLDLAIAILAVLKAGAAYVPLDPSYPTERLNFMLKDAQIQLVLSHSSLDSTENSRSNLSFNSCSTIKFIPLDPLWEQIAEMPITNLDLPIALDQSIYIMYTSGSTGQPKGVINTHRGLVNRLIWMQQEYHLAPTDRVLQKTPFSFDVSVWEFFWPWLTGACLVIAPPDAHRDSAALVQLIQTQQITTLHFVPSMLQVVLEEPELADCSSLQRLFCSGEALSCELASRCRNLLSAALHNLYGPTEAAIDVSCFPAEPAEVFQTAESVPIGKPVSNIQLYILDSHLNSVPVGVPGELYITGIGLARGYLHQPALTAETFIPNPFINSSQPDSSRFSRLYRTGDRACYLPDGTIRFLGRCDTQVKLRGYRIELGEIEAVLAQHPAIQQAIVTLTPHPHPQLVAHLLPSPPPLVRRGSRATSPPPDLTSFLRTHLPDALIPTHFVWLDQLPLSPNGKLDRRALPTPAQPTRTVVPPRNPTEAIVAAIWGEVLQLETFSIEDSFFELGGNSLLATRINSRLRQAFQLELPLRSLLERPTVAGLAERIDVMQTTLKQTAPPTHQPGRKEIEL</sequence>
<name>A0AA97AJN9_9CYAN</name>
<dbReference type="GO" id="GO:0005737">
    <property type="term" value="C:cytoplasm"/>
    <property type="evidence" value="ECO:0007669"/>
    <property type="project" value="TreeGrafter"/>
</dbReference>
<dbReference type="Gene3D" id="3.30.559.10">
    <property type="entry name" value="Chloramphenicol acetyltransferase-like domain"/>
    <property type="match status" value="1"/>
</dbReference>
<dbReference type="Pfam" id="PF00668">
    <property type="entry name" value="Condensation"/>
    <property type="match status" value="1"/>
</dbReference>
<evidence type="ECO:0000256" key="2">
    <source>
        <dbReference type="ARBA" id="ARBA00022450"/>
    </source>
</evidence>
<dbReference type="Pfam" id="PF00550">
    <property type="entry name" value="PP-binding"/>
    <property type="match status" value="1"/>
</dbReference>
<feature type="domain" description="Carrier" evidence="4">
    <location>
        <begin position="1005"/>
        <end position="1080"/>
    </location>
</feature>
<evidence type="ECO:0000256" key="1">
    <source>
        <dbReference type="ARBA" id="ARBA00001957"/>
    </source>
</evidence>
<keyword evidence="3" id="KW-0597">Phosphoprotein</keyword>
<proteinExistence type="predicted"/>
<dbReference type="EMBL" id="CP053586">
    <property type="protein sequence ID" value="WNZ26849.1"/>
    <property type="molecule type" value="Genomic_DNA"/>
</dbReference>
<dbReference type="Pfam" id="PF13193">
    <property type="entry name" value="AMP-binding_C"/>
    <property type="match status" value="1"/>
</dbReference>
<dbReference type="PROSITE" id="PS50075">
    <property type="entry name" value="CARRIER"/>
    <property type="match status" value="1"/>
</dbReference>
<dbReference type="PANTHER" id="PTHR45527:SF1">
    <property type="entry name" value="FATTY ACID SYNTHASE"/>
    <property type="match status" value="1"/>
</dbReference>
<dbReference type="SUPFAM" id="SSF56801">
    <property type="entry name" value="Acetyl-CoA synthetase-like"/>
    <property type="match status" value="1"/>
</dbReference>
<dbReference type="CDD" id="cd17646">
    <property type="entry name" value="A_NRPS_AB3403-like"/>
    <property type="match status" value="1"/>
</dbReference>
<dbReference type="InterPro" id="IPR020806">
    <property type="entry name" value="PKS_PP-bd"/>
</dbReference>
<dbReference type="InterPro" id="IPR045851">
    <property type="entry name" value="AMP-bd_C_sf"/>
</dbReference>
<dbReference type="GO" id="GO:0003824">
    <property type="term" value="F:catalytic activity"/>
    <property type="evidence" value="ECO:0007669"/>
    <property type="project" value="InterPro"/>
</dbReference>
<dbReference type="FunFam" id="3.40.50.980:FF:000002">
    <property type="entry name" value="Enterobactin synthetase component F"/>
    <property type="match status" value="1"/>
</dbReference>
<dbReference type="FunFam" id="2.30.38.10:FF:000001">
    <property type="entry name" value="Non-ribosomal peptide synthetase PvdI"/>
    <property type="match status" value="1"/>
</dbReference>
<dbReference type="SUPFAM" id="SSF52777">
    <property type="entry name" value="CoA-dependent acyltransferases"/>
    <property type="match status" value="2"/>
</dbReference>
<protein>
    <submittedName>
        <fullName evidence="5">Amino acid adenylation domain-containing protein</fullName>
    </submittedName>
</protein>
<evidence type="ECO:0000259" key="4">
    <source>
        <dbReference type="PROSITE" id="PS50075"/>
    </source>
</evidence>
<dbReference type="InterPro" id="IPR000873">
    <property type="entry name" value="AMP-dep_synth/lig_dom"/>
</dbReference>
<dbReference type="CDD" id="cd19543">
    <property type="entry name" value="DCL_NRPS"/>
    <property type="match status" value="1"/>
</dbReference>
<organism evidence="5">
    <name type="scientific">Leptolyngbya sp. NK1-12</name>
    <dbReference type="NCBI Taxonomy" id="2547451"/>
    <lineage>
        <taxon>Bacteria</taxon>
        <taxon>Bacillati</taxon>
        <taxon>Cyanobacteriota</taxon>
        <taxon>Cyanophyceae</taxon>
        <taxon>Leptolyngbyales</taxon>
        <taxon>Leptolyngbyaceae</taxon>
        <taxon>Leptolyngbya group</taxon>
        <taxon>Leptolyngbya</taxon>
    </lineage>
</organism>
<dbReference type="Gene3D" id="3.40.50.980">
    <property type="match status" value="2"/>
</dbReference>
<dbReference type="SMART" id="SM00823">
    <property type="entry name" value="PKS_PP"/>
    <property type="match status" value="1"/>
</dbReference>
<dbReference type="InterPro" id="IPR010071">
    <property type="entry name" value="AA_adenyl_dom"/>
</dbReference>
<keyword evidence="2" id="KW-0596">Phosphopantetheine</keyword>
<evidence type="ECO:0000256" key="3">
    <source>
        <dbReference type="ARBA" id="ARBA00022553"/>
    </source>
</evidence>
<gene>
    <name evidence="5" type="ORF">HJG54_28385</name>
</gene>
<dbReference type="Gene3D" id="3.30.300.30">
    <property type="match status" value="1"/>
</dbReference>
<dbReference type="NCBIfam" id="TIGR01733">
    <property type="entry name" value="AA-adenyl-dom"/>
    <property type="match status" value="1"/>
</dbReference>
<dbReference type="InterPro" id="IPR020845">
    <property type="entry name" value="AMP-binding_CS"/>
</dbReference>
<dbReference type="Gene3D" id="2.30.38.10">
    <property type="entry name" value="Luciferase, Domain 3"/>
    <property type="match status" value="1"/>
</dbReference>
<evidence type="ECO:0000313" key="5">
    <source>
        <dbReference type="EMBL" id="WNZ26849.1"/>
    </source>
</evidence>
<dbReference type="InterPro" id="IPR009081">
    <property type="entry name" value="PP-bd_ACP"/>
</dbReference>
<dbReference type="InterPro" id="IPR023213">
    <property type="entry name" value="CAT-like_dom_sf"/>
</dbReference>
<dbReference type="Pfam" id="PF00501">
    <property type="entry name" value="AMP-binding"/>
    <property type="match status" value="1"/>
</dbReference>
<dbReference type="InterPro" id="IPR001242">
    <property type="entry name" value="Condensation_dom"/>
</dbReference>
<dbReference type="PROSITE" id="PS00455">
    <property type="entry name" value="AMP_BINDING"/>
    <property type="match status" value="1"/>
</dbReference>